<reference evidence="3 4" key="1">
    <citation type="submission" date="2012-04" db="EMBL/GenBank/DDBJ databases">
        <title>The Genome Sequence of Afipia clevelandensis ATCC 49720.</title>
        <authorList>
            <consortium name="The Broad Institute Genome Sequencing Platform"/>
            <person name="Earl A."/>
            <person name="Ward D."/>
            <person name="Feldgarden M."/>
            <person name="Gevers D."/>
            <person name="Huys G."/>
            <person name="Walker B."/>
            <person name="Young S.K."/>
            <person name="Zeng Q."/>
            <person name="Gargeya S."/>
            <person name="Fitzgerald M."/>
            <person name="Haas B."/>
            <person name="Abouelleil A."/>
            <person name="Alvarado L."/>
            <person name="Arachchi H.M."/>
            <person name="Berlin A."/>
            <person name="Chapman S.B."/>
            <person name="Goldberg J."/>
            <person name="Griggs A."/>
            <person name="Gujja S."/>
            <person name="Hansen M."/>
            <person name="Howarth C."/>
            <person name="Imamovic A."/>
            <person name="Larimer J."/>
            <person name="McCowen C."/>
            <person name="Montmayeur A."/>
            <person name="Murphy C."/>
            <person name="Neiman D."/>
            <person name="Pearson M."/>
            <person name="Priest M."/>
            <person name="Roberts A."/>
            <person name="Saif S."/>
            <person name="Shea T."/>
            <person name="Sisk P."/>
            <person name="Sykes S."/>
            <person name="Wortman J."/>
            <person name="Nusbaum C."/>
            <person name="Birren B."/>
        </authorList>
    </citation>
    <scope>NUCLEOTIDE SEQUENCE [LARGE SCALE GENOMIC DNA]</scope>
    <source>
        <strain evidence="3 4">ATCC 49720</strain>
    </source>
</reference>
<name>K8PAU8_9BRAD</name>
<proteinExistence type="predicted"/>
<keyword evidence="2" id="KW-0732">Signal</keyword>
<dbReference type="Proteomes" id="UP000001095">
    <property type="component" value="Unassembled WGS sequence"/>
</dbReference>
<evidence type="ECO:0000256" key="1">
    <source>
        <dbReference type="SAM" id="MobiDB-lite"/>
    </source>
</evidence>
<dbReference type="PATRIC" id="fig|883079.3.peg.2364"/>
<evidence type="ECO:0000313" key="4">
    <source>
        <dbReference type="Proteomes" id="UP000001095"/>
    </source>
</evidence>
<feature type="region of interest" description="Disordered" evidence="1">
    <location>
        <begin position="27"/>
        <end position="57"/>
    </location>
</feature>
<feature type="chain" id="PRO_5003919610" evidence="2">
    <location>
        <begin position="24"/>
        <end position="226"/>
    </location>
</feature>
<dbReference type="AlphaFoldDB" id="K8PAU8"/>
<dbReference type="HOGENOM" id="CLU_1202753_0_0_5"/>
<feature type="signal peptide" evidence="2">
    <location>
        <begin position="1"/>
        <end position="23"/>
    </location>
</feature>
<organism evidence="3 4">
    <name type="scientific">Afipia clevelandensis ATCC 49720</name>
    <dbReference type="NCBI Taxonomy" id="883079"/>
    <lineage>
        <taxon>Bacteria</taxon>
        <taxon>Pseudomonadati</taxon>
        <taxon>Pseudomonadota</taxon>
        <taxon>Alphaproteobacteria</taxon>
        <taxon>Hyphomicrobiales</taxon>
        <taxon>Nitrobacteraceae</taxon>
        <taxon>Afipia</taxon>
    </lineage>
</organism>
<evidence type="ECO:0000256" key="2">
    <source>
        <dbReference type="SAM" id="SignalP"/>
    </source>
</evidence>
<gene>
    <name evidence="3" type="ORF">HMPREF9696_02323</name>
</gene>
<sequence>MTRMTSFSGALLIIALAMTGAEAAKKPAKPAEPMAQDTSLNNLKDAPQAPSLTCEGPFAKDTTHDKLVAAFGAKNVAFKDVEVTSNVLTKATVLFDADPTRRLVVFWKDEKTRTKPLAASIEAPSTWTGPGGVRNGLTLRELEKLNGGGFSLTGFGGIGGGEASKLGGPFVNLPGGCTLKIRFEPGIASPLPSRFASVTGDVLIASTNLILRRVRPQVVQWSIHYH</sequence>
<comment type="caution">
    <text evidence="3">The sequence shown here is derived from an EMBL/GenBank/DDBJ whole genome shotgun (WGS) entry which is preliminary data.</text>
</comment>
<keyword evidence="4" id="KW-1185">Reference proteome</keyword>
<dbReference type="EMBL" id="AGWY01000010">
    <property type="protein sequence ID" value="EKS35488.1"/>
    <property type="molecule type" value="Genomic_DNA"/>
</dbReference>
<protein>
    <submittedName>
        <fullName evidence="3">Uncharacterized protein</fullName>
    </submittedName>
</protein>
<accession>K8PAU8</accession>
<evidence type="ECO:0000313" key="3">
    <source>
        <dbReference type="EMBL" id="EKS35488.1"/>
    </source>
</evidence>
<dbReference type="OrthoDB" id="1144014at2"/>